<comment type="caution">
    <text evidence="2">The sequence shown here is derived from an EMBL/GenBank/DDBJ whole genome shotgun (WGS) entry which is preliminary data.</text>
</comment>
<accession>A0A4Y7SYY5</accession>
<dbReference type="Gene3D" id="3.80.10.10">
    <property type="entry name" value="Ribonuclease Inhibitor"/>
    <property type="match status" value="1"/>
</dbReference>
<evidence type="ECO:0000313" key="2">
    <source>
        <dbReference type="EMBL" id="TEB26439.1"/>
    </source>
</evidence>
<proteinExistence type="predicted"/>
<feature type="coiled-coil region" evidence="1">
    <location>
        <begin position="35"/>
        <end position="62"/>
    </location>
</feature>
<organism evidence="2 3">
    <name type="scientific">Coprinellus micaceus</name>
    <name type="common">Glistening ink-cap mushroom</name>
    <name type="synonym">Coprinus micaceus</name>
    <dbReference type="NCBI Taxonomy" id="71717"/>
    <lineage>
        <taxon>Eukaryota</taxon>
        <taxon>Fungi</taxon>
        <taxon>Dikarya</taxon>
        <taxon>Basidiomycota</taxon>
        <taxon>Agaricomycotina</taxon>
        <taxon>Agaricomycetes</taxon>
        <taxon>Agaricomycetidae</taxon>
        <taxon>Agaricales</taxon>
        <taxon>Agaricineae</taxon>
        <taxon>Psathyrellaceae</taxon>
        <taxon>Coprinellus</taxon>
    </lineage>
</organism>
<evidence type="ECO:0008006" key="4">
    <source>
        <dbReference type="Google" id="ProtNLM"/>
    </source>
</evidence>
<keyword evidence="1" id="KW-0175">Coiled coil</keyword>
<name>A0A4Y7SYY5_COPMI</name>
<protein>
    <recommendedName>
        <fullName evidence="4">F-box domain-containing protein</fullName>
    </recommendedName>
</protein>
<dbReference type="InterPro" id="IPR032675">
    <property type="entry name" value="LRR_dom_sf"/>
</dbReference>
<dbReference type="SUPFAM" id="SSF52047">
    <property type="entry name" value="RNI-like"/>
    <property type="match status" value="1"/>
</dbReference>
<dbReference type="Proteomes" id="UP000298030">
    <property type="component" value="Unassembled WGS sequence"/>
</dbReference>
<dbReference type="EMBL" id="QPFP01000048">
    <property type="protein sequence ID" value="TEB26439.1"/>
    <property type="molecule type" value="Genomic_DNA"/>
</dbReference>
<evidence type="ECO:0000256" key="1">
    <source>
        <dbReference type="SAM" id="Coils"/>
    </source>
</evidence>
<reference evidence="2 3" key="1">
    <citation type="journal article" date="2019" name="Nat. Ecol. Evol.">
        <title>Megaphylogeny resolves global patterns of mushroom evolution.</title>
        <authorList>
            <person name="Varga T."/>
            <person name="Krizsan K."/>
            <person name="Foldi C."/>
            <person name="Dima B."/>
            <person name="Sanchez-Garcia M."/>
            <person name="Sanchez-Ramirez S."/>
            <person name="Szollosi G.J."/>
            <person name="Szarkandi J.G."/>
            <person name="Papp V."/>
            <person name="Albert L."/>
            <person name="Andreopoulos W."/>
            <person name="Angelini C."/>
            <person name="Antonin V."/>
            <person name="Barry K.W."/>
            <person name="Bougher N.L."/>
            <person name="Buchanan P."/>
            <person name="Buyck B."/>
            <person name="Bense V."/>
            <person name="Catcheside P."/>
            <person name="Chovatia M."/>
            <person name="Cooper J."/>
            <person name="Damon W."/>
            <person name="Desjardin D."/>
            <person name="Finy P."/>
            <person name="Geml J."/>
            <person name="Haridas S."/>
            <person name="Hughes K."/>
            <person name="Justo A."/>
            <person name="Karasinski D."/>
            <person name="Kautmanova I."/>
            <person name="Kiss B."/>
            <person name="Kocsube S."/>
            <person name="Kotiranta H."/>
            <person name="LaButti K.M."/>
            <person name="Lechner B.E."/>
            <person name="Liimatainen K."/>
            <person name="Lipzen A."/>
            <person name="Lukacs Z."/>
            <person name="Mihaltcheva S."/>
            <person name="Morgado L.N."/>
            <person name="Niskanen T."/>
            <person name="Noordeloos M.E."/>
            <person name="Ohm R.A."/>
            <person name="Ortiz-Santana B."/>
            <person name="Ovrebo C."/>
            <person name="Racz N."/>
            <person name="Riley R."/>
            <person name="Savchenko A."/>
            <person name="Shiryaev A."/>
            <person name="Soop K."/>
            <person name="Spirin V."/>
            <person name="Szebenyi C."/>
            <person name="Tomsovsky M."/>
            <person name="Tulloss R.E."/>
            <person name="Uehling J."/>
            <person name="Grigoriev I.V."/>
            <person name="Vagvolgyi C."/>
            <person name="Papp T."/>
            <person name="Martin F.M."/>
            <person name="Miettinen O."/>
            <person name="Hibbett D.S."/>
            <person name="Nagy L.G."/>
        </authorList>
    </citation>
    <scope>NUCLEOTIDE SEQUENCE [LARGE SCALE GENOMIC DNA]</scope>
    <source>
        <strain evidence="2 3">FP101781</strain>
    </source>
</reference>
<keyword evidence="3" id="KW-1185">Reference proteome</keyword>
<dbReference type="OrthoDB" id="3365698at2759"/>
<dbReference type="AlphaFoldDB" id="A0A4Y7SYY5"/>
<evidence type="ECO:0000313" key="3">
    <source>
        <dbReference type="Proteomes" id="UP000298030"/>
    </source>
</evidence>
<gene>
    <name evidence="2" type="ORF">FA13DRAFT_1795625</name>
</gene>
<sequence>MSQDPFALPFEANDASSAQEIQEIQPTPLDPMQTLQQVNSEIKELEDRLAALYDVRKKLQGTAQELQSGQDRFPALHVADAPLLLTIICRKWRNAALDERRLWTRLHIVAEPEEYTPQDGASTLPNWQEVNNRAAEGQLTLIKLYISRSGSLSLSISVKDLIPGNTAGTPSPTLSYVSTLLPRLNHLLWSQSNTLNKLLSCFPTDKFRCLESLRFEWTPDTSDKPLPAIILAPNLHEVEIHRMASRATDLPLKWEQLTRLALFNKPRWRPDIPQMLDLLKRCPRLQECRVVMSGERASAHSCESSGPNTHSRTLMGQHLVLQHVRKLAIEHAECIGSWLGHNTFPALADLTMLGCSNGMEGCWTCLPSFIRHNASYLTRLEHLALESGHYTPRTLVYCLPQLPRLRSLVLEDLESARVYKSEDKTNDSPWFDERMLTKMTP</sequence>